<protein>
    <submittedName>
        <fullName evidence="4">Uncharacterized protein</fullName>
    </submittedName>
</protein>
<dbReference type="PANTHER" id="PTHR44943">
    <property type="entry name" value="CELLULOSE SYNTHASE OPERON PROTEIN C"/>
    <property type="match status" value="1"/>
</dbReference>
<dbReference type="PROSITE" id="PS50293">
    <property type="entry name" value="TPR_REGION"/>
    <property type="match status" value="2"/>
</dbReference>
<proteinExistence type="predicted"/>
<feature type="repeat" description="TPR" evidence="3">
    <location>
        <begin position="253"/>
        <end position="286"/>
    </location>
</feature>
<evidence type="ECO:0000256" key="1">
    <source>
        <dbReference type="ARBA" id="ARBA00022737"/>
    </source>
</evidence>
<dbReference type="Pfam" id="PF13174">
    <property type="entry name" value="TPR_6"/>
    <property type="match status" value="1"/>
</dbReference>
<sequence>MIAMLDRLRREPDLSVNTRLIVIRQYAEAEAFDRAEEECRAILKEDAGVEQAWHALSVIQMTRKDTVGAAQTCRQAVTRVGFKENGPIQQLLPALYRSSALLEPVLKEAPPDTAFLFALGRSFLSARLFREAAQTLDLLISAVQPSAEQWITAANAHLAQGDFQRPVEMLQKANGLFPENGDVLYHLGRALISAGKLDEAAAAFQKALALHPDNLGYRFGVGLAQQRQKQWTEAIQTFRALVEKAQKETPFYIDALFSLGSSLERAGHFDEAVATFQKLINLAPQHAEALNYLGYMFAEKGIQSRLEEAEGLVKRALALDPDNGAFLDSLGWTYYQMGRYQEAEELLDRAIQAELRRKADGESISVIYDHIGDNAEKLGQNQKALDAWENALKSKPGDRKIEAKRSVLLKSSQKP</sequence>
<evidence type="ECO:0000313" key="5">
    <source>
        <dbReference type="Proteomes" id="UP000178606"/>
    </source>
</evidence>
<reference evidence="4 5" key="1">
    <citation type="journal article" date="2016" name="Nat. Commun.">
        <title>Thousands of microbial genomes shed light on interconnected biogeochemical processes in an aquifer system.</title>
        <authorList>
            <person name="Anantharaman K."/>
            <person name="Brown C.T."/>
            <person name="Hug L.A."/>
            <person name="Sharon I."/>
            <person name="Castelle C.J."/>
            <person name="Probst A.J."/>
            <person name="Thomas B.C."/>
            <person name="Singh A."/>
            <person name="Wilkins M.J."/>
            <person name="Karaoz U."/>
            <person name="Brodie E.L."/>
            <person name="Williams K.H."/>
            <person name="Hubbard S.S."/>
            <person name="Banfield J.F."/>
        </authorList>
    </citation>
    <scope>NUCLEOTIDE SEQUENCE [LARGE SCALE GENOMIC DNA]</scope>
    <source>
        <strain evidence="5">RIFCSPLOWO2_12_FULL_64_10</strain>
    </source>
</reference>
<comment type="caution">
    <text evidence="4">The sequence shown here is derived from an EMBL/GenBank/DDBJ whole genome shotgun (WGS) entry which is preliminary data.</text>
</comment>
<dbReference type="Pfam" id="PF13374">
    <property type="entry name" value="TPR_10"/>
    <property type="match status" value="1"/>
</dbReference>
<organism evidence="4 5">
    <name type="scientific">Handelsmanbacteria sp. (strain RIFCSPLOWO2_12_FULL_64_10)</name>
    <dbReference type="NCBI Taxonomy" id="1817868"/>
    <lineage>
        <taxon>Bacteria</taxon>
        <taxon>Candidatus Handelsmaniibacteriota</taxon>
    </lineage>
</organism>
<dbReference type="PROSITE" id="PS50005">
    <property type="entry name" value="TPR"/>
    <property type="match status" value="5"/>
</dbReference>
<evidence type="ECO:0000256" key="3">
    <source>
        <dbReference type="PROSITE-ProRule" id="PRU00339"/>
    </source>
</evidence>
<keyword evidence="1" id="KW-0677">Repeat</keyword>
<feature type="repeat" description="TPR" evidence="3">
    <location>
        <begin position="365"/>
        <end position="398"/>
    </location>
</feature>
<accession>A0A1F6C9C3</accession>
<dbReference type="Proteomes" id="UP000178606">
    <property type="component" value="Unassembled WGS sequence"/>
</dbReference>
<dbReference type="AlphaFoldDB" id="A0A1F6C9C3"/>
<dbReference type="InterPro" id="IPR051685">
    <property type="entry name" value="Ycf3/AcsC/BcsC/TPR_MFPF"/>
</dbReference>
<evidence type="ECO:0000256" key="2">
    <source>
        <dbReference type="ARBA" id="ARBA00022803"/>
    </source>
</evidence>
<dbReference type="SUPFAM" id="SSF48452">
    <property type="entry name" value="TPR-like"/>
    <property type="match status" value="1"/>
</dbReference>
<name>A0A1F6C9C3_HANXR</name>
<gene>
    <name evidence="4" type="ORF">A3F84_28885</name>
</gene>
<feature type="repeat" description="TPR" evidence="3">
    <location>
        <begin position="181"/>
        <end position="214"/>
    </location>
</feature>
<dbReference type="InterPro" id="IPR019734">
    <property type="entry name" value="TPR_rpt"/>
</dbReference>
<dbReference type="EMBL" id="MFKF01000369">
    <property type="protein sequence ID" value="OGG45641.1"/>
    <property type="molecule type" value="Genomic_DNA"/>
</dbReference>
<evidence type="ECO:0000313" key="4">
    <source>
        <dbReference type="EMBL" id="OGG45641.1"/>
    </source>
</evidence>
<feature type="repeat" description="TPR" evidence="3">
    <location>
        <begin position="147"/>
        <end position="180"/>
    </location>
</feature>
<dbReference type="Gene3D" id="1.25.40.10">
    <property type="entry name" value="Tetratricopeptide repeat domain"/>
    <property type="match status" value="1"/>
</dbReference>
<dbReference type="SMART" id="SM00028">
    <property type="entry name" value="TPR"/>
    <property type="match status" value="7"/>
</dbReference>
<dbReference type="InterPro" id="IPR011990">
    <property type="entry name" value="TPR-like_helical_dom_sf"/>
</dbReference>
<dbReference type="Pfam" id="PF13432">
    <property type="entry name" value="TPR_16"/>
    <property type="match status" value="2"/>
</dbReference>
<keyword evidence="2 3" id="KW-0802">TPR repeat</keyword>
<feature type="repeat" description="TPR" evidence="3">
    <location>
        <begin position="324"/>
        <end position="357"/>
    </location>
</feature>
<dbReference type="PANTHER" id="PTHR44943:SF8">
    <property type="entry name" value="TPR REPEAT-CONTAINING PROTEIN MJ0263"/>
    <property type="match status" value="1"/>
</dbReference>